<organism evidence="1 2">
    <name type="scientific">Desulfoluna spongiiphila</name>
    <dbReference type="NCBI Taxonomy" id="419481"/>
    <lineage>
        <taxon>Bacteria</taxon>
        <taxon>Pseudomonadati</taxon>
        <taxon>Thermodesulfobacteriota</taxon>
        <taxon>Desulfobacteria</taxon>
        <taxon>Desulfobacterales</taxon>
        <taxon>Desulfolunaceae</taxon>
        <taxon>Desulfoluna</taxon>
    </lineage>
</organism>
<dbReference type="AlphaFoldDB" id="A0A1G5GNB3"/>
<protein>
    <submittedName>
        <fullName evidence="1">Uncharacterized protein</fullName>
    </submittedName>
</protein>
<keyword evidence="2" id="KW-1185">Reference proteome</keyword>
<dbReference type="EMBL" id="FMUX01000011">
    <property type="protein sequence ID" value="SCY52680.1"/>
    <property type="molecule type" value="Genomic_DNA"/>
</dbReference>
<evidence type="ECO:0000313" key="1">
    <source>
        <dbReference type="EMBL" id="SCY52680.1"/>
    </source>
</evidence>
<accession>A0A1G5GNB3</accession>
<proteinExistence type="predicted"/>
<reference evidence="1 2" key="1">
    <citation type="submission" date="2016-10" db="EMBL/GenBank/DDBJ databases">
        <authorList>
            <person name="de Groot N.N."/>
        </authorList>
    </citation>
    <scope>NUCLEOTIDE SEQUENCE [LARGE SCALE GENOMIC DNA]</scope>
    <source>
        <strain evidence="1 2">AA1</strain>
    </source>
</reference>
<dbReference type="STRING" id="419481.SAMN05216233_1114"/>
<evidence type="ECO:0000313" key="2">
    <source>
        <dbReference type="Proteomes" id="UP000198870"/>
    </source>
</evidence>
<name>A0A1G5GNB3_9BACT</name>
<dbReference type="Proteomes" id="UP000198870">
    <property type="component" value="Unassembled WGS sequence"/>
</dbReference>
<gene>
    <name evidence="1" type="ORF">SAMN05216233_1114</name>
</gene>
<sequence>MKGDSQEIGNRNVAYTYVAAILVTIRDIGQLSDRCFRTTALALCAMDSHGPSA</sequence>